<reference evidence="1 2" key="1">
    <citation type="journal article" date="2020" name="Biotechnol. Biofuels">
        <title>New insights from the biogas microbiome by comprehensive genome-resolved metagenomics of nearly 1600 species originating from multiple anaerobic digesters.</title>
        <authorList>
            <person name="Campanaro S."/>
            <person name="Treu L."/>
            <person name="Rodriguez-R L.M."/>
            <person name="Kovalovszki A."/>
            <person name="Ziels R.M."/>
            <person name="Maus I."/>
            <person name="Zhu X."/>
            <person name="Kougias P.G."/>
            <person name="Basile A."/>
            <person name="Luo G."/>
            <person name="Schluter A."/>
            <person name="Konstantinidis K.T."/>
            <person name="Angelidaki I."/>
        </authorList>
    </citation>
    <scope>NUCLEOTIDE SEQUENCE [LARGE SCALE GENOMIC DNA]</scope>
    <source>
        <strain evidence="1">AS22ysBPME_79</strain>
    </source>
</reference>
<accession>A0A7K4BZR6</accession>
<organism evidence="1 2">
    <name type="scientific">Candidatus Iainarchaeum sp</name>
    <dbReference type="NCBI Taxonomy" id="3101447"/>
    <lineage>
        <taxon>Archaea</taxon>
        <taxon>Candidatus Iainarchaeota</taxon>
        <taxon>Candidatus Iainarchaeia</taxon>
        <taxon>Candidatus Iainarchaeales</taxon>
        <taxon>Candidatus Iainarchaeaceae</taxon>
        <taxon>Candidatus Iainarchaeum</taxon>
    </lineage>
</organism>
<dbReference type="EMBL" id="JAAZKV010000018">
    <property type="protein sequence ID" value="NMA44685.1"/>
    <property type="molecule type" value="Genomic_DNA"/>
</dbReference>
<evidence type="ECO:0000313" key="2">
    <source>
        <dbReference type="Proteomes" id="UP000526302"/>
    </source>
</evidence>
<name>A0A7K4BZR6_9ARCH</name>
<dbReference type="AlphaFoldDB" id="A0A7K4BZR6"/>
<protein>
    <submittedName>
        <fullName evidence="1">Uncharacterized protein</fullName>
    </submittedName>
</protein>
<gene>
    <name evidence="1" type="ORF">GX950_02630</name>
</gene>
<proteinExistence type="predicted"/>
<evidence type="ECO:0000313" key="1">
    <source>
        <dbReference type="EMBL" id="NMA44685.1"/>
    </source>
</evidence>
<dbReference type="Proteomes" id="UP000526302">
    <property type="component" value="Unassembled WGS sequence"/>
</dbReference>
<comment type="caution">
    <text evidence="1">The sequence shown here is derived from an EMBL/GenBank/DDBJ whole genome shotgun (WGS) entry which is preliminary data.</text>
</comment>
<sequence length="141" mass="16926">MKIIDFFKKIFGKKIEKIENKPKEPIYTQETSKPKKVSIKSVWDILKFNDNTQASHLSSVIRFDEWVTMDEIRRRIFELFQIDYKNERSLYPYLKTLVDIGLIESTNVGGKRKWRKKDLLIKIEEEEEETQEIELKQAVNQ</sequence>